<dbReference type="GO" id="GO:0006935">
    <property type="term" value="P:chemotaxis"/>
    <property type="evidence" value="ECO:0007669"/>
    <property type="project" value="InterPro"/>
</dbReference>
<evidence type="ECO:0000256" key="9">
    <source>
        <dbReference type="SAM" id="Phobius"/>
    </source>
</evidence>
<evidence type="ECO:0000256" key="4">
    <source>
        <dbReference type="ARBA" id="ARBA00023136"/>
    </source>
</evidence>
<evidence type="ECO:0000256" key="5">
    <source>
        <dbReference type="ARBA" id="ARBA00023224"/>
    </source>
</evidence>
<protein>
    <submittedName>
        <fullName evidence="12">Methyl-accepting chemotaxis protein</fullName>
    </submittedName>
</protein>
<feature type="transmembrane region" description="Helical" evidence="9">
    <location>
        <begin position="27"/>
        <end position="45"/>
    </location>
</feature>
<dbReference type="PANTHER" id="PTHR32089">
    <property type="entry name" value="METHYL-ACCEPTING CHEMOTAXIS PROTEIN MCPB"/>
    <property type="match status" value="1"/>
</dbReference>
<dbReference type="InterPro" id="IPR004090">
    <property type="entry name" value="Chemotax_Me-accpt_rcpt"/>
</dbReference>
<dbReference type="FunFam" id="1.10.287.950:FF:000001">
    <property type="entry name" value="Methyl-accepting chemotaxis sensory transducer"/>
    <property type="match status" value="1"/>
</dbReference>
<evidence type="ECO:0000313" key="12">
    <source>
        <dbReference type="EMBL" id="SFX75036.1"/>
    </source>
</evidence>
<dbReference type="Pfam" id="PF00672">
    <property type="entry name" value="HAMP"/>
    <property type="match status" value="1"/>
</dbReference>
<evidence type="ECO:0000313" key="13">
    <source>
        <dbReference type="Proteomes" id="UP000182350"/>
    </source>
</evidence>
<dbReference type="PANTHER" id="PTHR32089:SF119">
    <property type="entry name" value="METHYL-ACCEPTING CHEMOTAXIS PROTEIN CTPL"/>
    <property type="match status" value="1"/>
</dbReference>
<proteinExistence type="inferred from homology"/>
<dbReference type="GO" id="GO:0004888">
    <property type="term" value="F:transmembrane signaling receptor activity"/>
    <property type="evidence" value="ECO:0007669"/>
    <property type="project" value="InterPro"/>
</dbReference>
<dbReference type="Proteomes" id="UP000182350">
    <property type="component" value="Unassembled WGS sequence"/>
</dbReference>
<dbReference type="CDD" id="cd06225">
    <property type="entry name" value="HAMP"/>
    <property type="match status" value="1"/>
</dbReference>
<keyword evidence="4 9" id="KW-0472">Membrane</keyword>
<dbReference type="Gene3D" id="1.10.287.950">
    <property type="entry name" value="Methyl-accepting chemotaxis protein"/>
    <property type="match status" value="1"/>
</dbReference>
<evidence type="ECO:0000256" key="3">
    <source>
        <dbReference type="ARBA" id="ARBA00022989"/>
    </source>
</evidence>
<evidence type="ECO:0000259" key="10">
    <source>
        <dbReference type="PROSITE" id="PS50111"/>
    </source>
</evidence>
<dbReference type="GO" id="GO:0007165">
    <property type="term" value="P:signal transduction"/>
    <property type="evidence" value="ECO:0007669"/>
    <property type="project" value="UniProtKB-KW"/>
</dbReference>
<keyword evidence="2 9" id="KW-0812">Transmembrane</keyword>
<evidence type="ECO:0000256" key="1">
    <source>
        <dbReference type="ARBA" id="ARBA00004141"/>
    </source>
</evidence>
<keyword evidence="3 9" id="KW-1133">Transmembrane helix</keyword>
<dbReference type="InterPro" id="IPR029095">
    <property type="entry name" value="NarX-like_N"/>
</dbReference>
<keyword evidence="5 7" id="KW-0807">Transducer</keyword>
<dbReference type="PRINTS" id="PR00260">
    <property type="entry name" value="CHEMTRNSDUCR"/>
</dbReference>
<reference evidence="12 13" key="1">
    <citation type="submission" date="2016-11" db="EMBL/GenBank/DDBJ databases">
        <authorList>
            <person name="Jaros S."/>
            <person name="Januszkiewicz K."/>
            <person name="Wedrychowicz H."/>
        </authorList>
    </citation>
    <scope>NUCLEOTIDE SEQUENCE [LARGE SCALE GENOMIC DNA]</scope>
    <source>
        <strain evidence="12 13">DSM 21637</strain>
    </source>
</reference>
<feature type="transmembrane region" description="Helical" evidence="9">
    <location>
        <begin position="178"/>
        <end position="199"/>
    </location>
</feature>
<dbReference type="SMART" id="SM00283">
    <property type="entry name" value="MA"/>
    <property type="match status" value="1"/>
</dbReference>
<evidence type="ECO:0000256" key="8">
    <source>
        <dbReference type="SAM" id="Coils"/>
    </source>
</evidence>
<dbReference type="Pfam" id="PF13675">
    <property type="entry name" value="PilJ"/>
    <property type="match status" value="1"/>
</dbReference>
<dbReference type="InterPro" id="IPR003660">
    <property type="entry name" value="HAMP_dom"/>
</dbReference>
<evidence type="ECO:0000256" key="6">
    <source>
        <dbReference type="ARBA" id="ARBA00029447"/>
    </source>
</evidence>
<sequence length="537" mass="59704">MQQKMLLLTIRLLRAVGLKTLNRQFLFSYLLIFILACTASISLYLSMSVSPETINVAGAQRMLSQKITRDVLLVVQGAEQQQVLNRTIQRFDAAHRDLVQGNPERSISRINDPVVQQQLQQVEVSWQEFQGVIQNYLKQPLPEQLQHIREVSDRLLAEMHQTVEHMTLVSTNTQQRQMLLAFICVLIILLMVIMGRLFGLSHLMNNIQSLLHGLRKVGQGDFRHRMKVYHADDEIGQMMTAYNSMQDQVCKLLDDVKQSAATTRSHVDGVLQATDRTRAGVQRQHEDLDQVSLAMNQMTASIAEVAENAELAASAAQQADQQASIGNREVQDAARLLLSLAADMTEAADQIERLEEESSEADHVLEVINQISEQTNLLALNAAIEAARAGEAGRGFAVVADEVRNLARRTQESTVEIQQIISRLQQGSHASAERIRKASQETTQRVQQVESATATLNGIVSAVEQINTMNQQIATAAEQQNQAAAAMNAHLQQIANIASTNSQDAGDVVHSSDRIHGEIRHLSQRLQEFKTLVSVDN</sequence>
<evidence type="ECO:0000259" key="11">
    <source>
        <dbReference type="PROSITE" id="PS50885"/>
    </source>
</evidence>
<evidence type="ECO:0000256" key="2">
    <source>
        <dbReference type="ARBA" id="ARBA00022692"/>
    </source>
</evidence>
<gene>
    <name evidence="12" type="ORF">SAMN02745752_02748</name>
</gene>
<dbReference type="SMART" id="SM00304">
    <property type="entry name" value="HAMP"/>
    <property type="match status" value="1"/>
</dbReference>
<feature type="domain" description="HAMP" evidence="11">
    <location>
        <begin position="201"/>
        <end position="254"/>
    </location>
</feature>
<organism evidence="12 13">
    <name type="scientific">Marinospirillum alkaliphilum DSM 21637</name>
    <dbReference type="NCBI Taxonomy" id="1122209"/>
    <lineage>
        <taxon>Bacteria</taxon>
        <taxon>Pseudomonadati</taxon>
        <taxon>Pseudomonadota</taxon>
        <taxon>Gammaproteobacteria</taxon>
        <taxon>Oceanospirillales</taxon>
        <taxon>Oceanospirillaceae</taxon>
        <taxon>Marinospirillum</taxon>
    </lineage>
</organism>
<dbReference type="PROSITE" id="PS50885">
    <property type="entry name" value="HAMP"/>
    <property type="match status" value="1"/>
</dbReference>
<keyword evidence="8" id="KW-0175">Coiled coil</keyword>
<accession>A0A1K1ZMX8</accession>
<feature type="coiled-coil region" evidence="8">
    <location>
        <begin position="337"/>
        <end position="364"/>
    </location>
</feature>
<dbReference type="EMBL" id="FPJW01000012">
    <property type="protein sequence ID" value="SFX75036.1"/>
    <property type="molecule type" value="Genomic_DNA"/>
</dbReference>
<dbReference type="STRING" id="1122209.SAMN02745752_02748"/>
<dbReference type="Pfam" id="PF00015">
    <property type="entry name" value="MCPsignal"/>
    <property type="match status" value="1"/>
</dbReference>
<dbReference type="PROSITE" id="PS50111">
    <property type="entry name" value="CHEMOTAXIS_TRANSDUC_2"/>
    <property type="match status" value="1"/>
</dbReference>
<comment type="similarity">
    <text evidence="6">Belongs to the methyl-accepting chemotaxis (MCP) protein family.</text>
</comment>
<dbReference type="GO" id="GO:0016020">
    <property type="term" value="C:membrane"/>
    <property type="evidence" value="ECO:0007669"/>
    <property type="project" value="UniProtKB-SubCell"/>
</dbReference>
<comment type="subcellular location">
    <subcellularLocation>
        <location evidence="1">Membrane</location>
        <topology evidence="1">Multi-pass membrane protein</topology>
    </subcellularLocation>
</comment>
<dbReference type="SUPFAM" id="SSF58104">
    <property type="entry name" value="Methyl-accepting chemotaxis protein (MCP) signaling domain"/>
    <property type="match status" value="1"/>
</dbReference>
<keyword evidence="13" id="KW-1185">Reference proteome</keyword>
<evidence type="ECO:0000256" key="7">
    <source>
        <dbReference type="PROSITE-ProRule" id="PRU00284"/>
    </source>
</evidence>
<dbReference type="AlphaFoldDB" id="A0A1K1ZMX8"/>
<dbReference type="CDD" id="cd11386">
    <property type="entry name" value="MCP_signal"/>
    <property type="match status" value="1"/>
</dbReference>
<dbReference type="InterPro" id="IPR004089">
    <property type="entry name" value="MCPsignal_dom"/>
</dbReference>
<dbReference type="RefSeq" id="WP_177247098.1">
    <property type="nucleotide sequence ID" value="NZ_FPJW01000012.1"/>
</dbReference>
<name>A0A1K1ZMX8_9GAMM</name>
<feature type="domain" description="Methyl-accepting transducer" evidence="10">
    <location>
        <begin position="259"/>
        <end position="495"/>
    </location>
</feature>